<proteinExistence type="predicted"/>
<dbReference type="EMBL" id="ML995830">
    <property type="protein sequence ID" value="KAF2769814.1"/>
    <property type="molecule type" value="Genomic_DNA"/>
</dbReference>
<evidence type="ECO:0000256" key="1">
    <source>
        <dbReference type="SAM" id="MobiDB-lite"/>
    </source>
</evidence>
<evidence type="ECO:0000313" key="3">
    <source>
        <dbReference type="Proteomes" id="UP000799436"/>
    </source>
</evidence>
<dbReference type="Proteomes" id="UP000799436">
    <property type="component" value="Unassembled WGS sequence"/>
</dbReference>
<feature type="region of interest" description="Disordered" evidence="1">
    <location>
        <begin position="172"/>
        <end position="211"/>
    </location>
</feature>
<feature type="compositionally biased region" description="Low complexity" evidence="1">
    <location>
        <begin position="177"/>
        <end position="188"/>
    </location>
</feature>
<organism evidence="2 3">
    <name type="scientific">Teratosphaeria nubilosa</name>
    <dbReference type="NCBI Taxonomy" id="161662"/>
    <lineage>
        <taxon>Eukaryota</taxon>
        <taxon>Fungi</taxon>
        <taxon>Dikarya</taxon>
        <taxon>Ascomycota</taxon>
        <taxon>Pezizomycotina</taxon>
        <taxon>Dothideomycetes</taxon>
        <taxon>Dothideomycetidae</taxon>
        <taxon>Mycosphaerellales</taxon>
        <taxon>Teratosphaeriaceae</taxon>
        <taxon>Teratosphaeria</taxon>
    </lineage>
</organism>
<gene>
    <name evidence="2" type="ORF">EJ03DRAFT_84314</name>
</gene>
<reference evidence="2" key="1">
    <citation type="journal article" date="2020" name="Stud. Mycol.">
        <title>101 Dothideomycetes genomes: a test case for predicting lifestyles and emergence of pathogens.</title>
        <authorList>
            <person name="Haridas S."/>
            <person name="Albert R."/>
            <person name="Binder M."/>
            <person name="Bloem J."/>
            <person name="Labutti K."/>
            <person name="Salamov A."/>
            <person name="Andreopoulos B."/>
            <person name="Baker S."/>
            <person name="Barry K."/>
            <person name="Bills G."/>
            <person name="Bluhm B."/>
            <person name="Cannon C."/>
            <person name="Castanera R."/>
            <person name="Culley D."/>
            <person name="Daum C."/>
            <person name="Ezra D."/>
            <person name="Gonzalez J."/>
            <person name="Henrissat B."/>
            <person name="Kuo A."/>
            <person name="Liang C."/>
            <person name="Lipzen A."/>
            <person name="Lutzoni F."/>
            <person name="Magnuson J."/>
            <person name="Mondo S."/>
            <person name="Nolan M."/>
            <person name="Ohm R."/>
            <person name="Pangilinan J."/>
            <person name="Park H.-J."/>
            <person name="Ramirez L."/>
            <person name="Alfaro M."/>
            <person name="Sun H."/>
            <person name="Tritt A."/>
            <person name="Yoshinaga Y."/>
            <person name="Zwiers L.-H."/>
            <person name="Turgeon B."/>
            <person name="Goodwin S."/>
            <person name="Spatafora J."/>
            <person name="Crous P."/>
            <person name="Grigoriev I."/>
        </authorList>
    </citation>
    <scope>NUCLEOTIDE SEQUENCE</scope>
    <source>
        <strain evidence="2">CBS 116005</strain>
    </source>
</reference>
<protein>
    <submittedName>
        <fullName evidence="2">Uncharacterized protein</fullName>
    </submittedName>
</protein>
<keyword evidence="3" id="KW-1185">Reference proteome</keyword>
<accession>A0A6G1LC70</accession>
<dbReference type="AlphaFoldDB" id="A0A6G1LC70"/>
<dbReference type="OrthoDB" id="10515325at2759"/>
<feature type="region of interest" description="Disordered" evidence="1">
    <location>
        <begin position="40"/>
        <end position="60"/>
    </location>
</feature>
<name>A0A6G1LC70_9PEZI</name>
<evidence type="ECO:0000313" key="2">
    <source>
        <dbReference type="EMBL" id="KAF2769814.1"/>
    </source>
</evidence>
<sequence length="330" mass="37146">MSNYHQGHDSVNAEDFANALATRSGSPNIEWSFESRRHSTRFRRGGSRARGDSSHHRSGLPDWPFEAALAQVAGGPPESVFRAAVYAGKTVILEGLEGAAEMKQSRASLHRRLAAAGEDLQGEAAPPVLLSNYASGDGAQKVVEWPTTSEMYDLEASDVVYGGYSGLSFGNYYTESPKPQQTQRPTPKNLDSNATASDPPAPIHEPEPGDRDRFDDFLKLFKVYYIRRHQSQHDRTSAIKAAVHEHLSLVPRGGYRGMGFTKKEEMWLKIAQEEEARIAAWAQERMVQEAKGRESWARIWDRKREQVRRDQEREERTVENLEKMASSVFR</sequence>